<evidence type="ECO:0000256" key="1">
    <source>
        <dbReference type="SAM" id="Phobius"/>
    </source>
</evidence>
<proteinExistence type="predicted"/>
<keyword evidence="1" id="KW-0812">Transmembrane</keyword>
<feature type="transmembrane region" description="Helical" evidence="1">
    <location>
        <begin position="89"/>
        <end position="110"/>
    </location>
</feature>
<protein>
    <submittedName>
        <fullName evidence="2">Uncharacterized protein</fullName>
    </submittedName>
</protein>
<comment type="caution">
    <text evidence="2">The sequence shown here is derived from an EMBL/GenBank/DDBJ whole genome shotgun (WGS) entry which is preliminary data.</text>
</comment>
<evidence type="ECO:0000313" key="3">
    <source>
        <dbReference type="Proteomes" id="UP000824164"/>
    </source>
</evidence>
<feature type="transmembrane region" description="Helical" evidence="1">
    <location>
        <begin position="50"/>
        <end position="68"/>
    </location>
</feature>
<keyword evidence="1" id="KW-1133">Transmembrane helix</keyword>
<keyword evidence="1" id="KW-0472">Membrane</keyword>
<name>A0A9D1KWT9_9FIRM</name>
<gene>
    <name evidence="2" type="ORF">IAB63_05720</name>
</gene>
<evidence type="ECO:0000313" key="2">
    <source>
        <dbReference type="EMBL" id="HIU02733.1"/>
    </source>
</evidence>
<feature type="transmembrane region" description="Helical" evidence="1">
    <location>
        <begin position="122"/>
        <end position="142"/>
    </location>
</feature>
<reference evidence="2" key="2">
    <citation type="journal article" date="2021" name="PeerJ">
        <title>Extensive microbial diversity within the chicken gut microbiome revealed by metagenomics and culture.</title>
        <authorList>
            <person name="Gilroy R."/>
            <person name="Ravi A."/>
            <person name="Getino M."/>
            <person name="Pursley I."/>
            <person name="Horton D.L."/>
            <person name="Alikhan N.F."/>
            <person name="Baker D."/>
            <person name="Gharbi K."/>
            <person name="Hall N."/>
            <person name="Watson M."/>
            <person name="Adriaenssens E.M."/>
            <person name="Foster-Nyarko E."/>
            <person name="Jarju S."/>
            <person name="Secka A."/>
            <person name="Antonio M."/>
            <person name="Oren A."/>
            <person name="Chaudhuri R.R."/>
            <person name="La Ragione R."/>
            <person name="Hildebrand F."/>
            <person name="Pallen M.J."/>
        </authorList>
    </citation>
    <scope>NUCLEOTIDE SEQUENCE</scope>
    <source>
        <strain evidence="2">CHK187-14744</strain>
    </source>
</reference>
<sequence length="211" mass="24497">MGNKKMIWLLPVFGAILLMDIHQRAATYNIFFASDGVLGFLIYLSSMDTAIYPILLLLPAYLSVRRYFRLAVIIRKKHRKRLVWEQTRNLMLLAGLFSLLYTALAFREVLGRLWQPVPAEVWFLFLIFNFFKQSFFMQVFLLCRWISGHYIPGILLVIWCCVAAARTAVPAFVFGTMEKTLFFCLIFLMTDTLLLILNLAAGKRCDFIENT</sequence>
<organism evidence="2 3">
    <name type="scientific">Candidatus Onthocola gallistercoris</name>
    <dbReference type="NCBI Taxonomy" id="2840876"/>
    <lineage>
        <taxon>Bacteria</taxon>
        <taxon>Bacillati</taxon>
        <taxon>Bacillota</taxon>
        <taxon>Bacilli</taxon>
        <taxon>Candidatus Onthocola</taxon>
    </lineage>
</organism>
<dbReference type="Proteomes" id="UP000824164">
    <property type="component" value="Unassembled WGS sequence"/>
</dbReference>
<reference evidence="2" key="1">
    <citation type="submission" date="2020-10" db="EMBL/GenBank/DDBJ databases">
        <authorList>
            <person name="Gilroy R."/>
        </authorList>
    </citation>
    <scope>NUCLEOTIDE SEQUENCE</scope>
    <source>
        <strain evidence="2">CHK187-14744</strain>
    </source>
</reference>
<accession>A0A9D1KWT9</accession>
<dbReference type="EMBL" id="DVLT01000038">
    <property type="protein sequence ID" value="HIU02733.1"/>
    <property type="molecule type" value="Genomic_DNA"/>
</dbReference>
<feature type="transmembrane region" description="Helical" evidence="1">
    <location>
        <begin position="180"/>
        <end position="201"/>
    </location>
</feature>
<feature type="transmembrane region" description="Helical" evidence="1">
    <location>
        <begin position="154"/>
        <end position="174"/>
    </location>
</feature>
<dbReference type="AlphaFoldDB" id="A0A9D1KWT9"/>